<dbReference type="STRING" id="762982.HMPREF9442_00811"/>
<keyword evidence="5" id="KW-0732">Signal</keyword>
<dbReference type="EMBL" id="AFBR01000022">
    <property type="protein sequence ID" value="EGG55945.1"/>
    <property type="molecule type" value="Genomic_DNA"/>
</dbReference>
<keyword evidence="8 14" id="KW-0675">Receptor</keyword>
<evidence type="ECO:0000256" key="1">
    <source>
        <dbReference type="ARBA" id="ARBA00004571"/>
    </source>
</evidence>
<keyword evidence="6 11" id="KW-0798">TonB box</keyword>
<evidence type="ECO:0000313" key="14">
    <source>
        <dbReference type="EMBL" id="EGG55945.1"/>
    </source>
</evidence>
<name>F3QRK7_9BACT</name>
<dbReference type="GO" id="GO:0044718">
    <property type="term" value="P:siderophore transmembrane transport"/>
    <property type="evidence" value="ECO:0007669"/>
    <property type="project" value="TreeGrafter"/>
</dbReference>
<dbReference type="PANTHER" id="PTHR30069:SF29">
    <property type="entry name" value="HEMOGLOBIN AND HEMOGLOBIN-HAPTOGLOBIN-BINDING PROTEIN 1-RELATED"/>
    <property type="match status" value="1"/>
</dbReference>
<dbReference type="Gene3D" id="2.170.130.10">
    <property type="entry name" value="TonB-dependent receptor, plug domain"/>
    <property type="match status" value="1"/>
</dbReference>
<dbReference type="InterPro" id="IPR012910">
    <property type="entry name" value="Plug_dom"/>
</dbReference>
<sequence length="688" mass="76943">MRPRPSAPHIYAPQQNDKTISHKVKMVVLSVAEVIHYPIVPVNFASSKNQKVMKRPFAISLLAGGMLYSPFAAAQIETGNAPKDRSLDEVVVTGTRNETDAAQLPATVSVIDRKQIEQANTPSLLPILTEQVPGLFVSSRGIMGYGVSGGAAGEINLRGISGSSGRLMVLIDGHPQYMGLMGHPIADAYQSLMAEKVEILRGPASVLYGSNAMGGVINIITRKMQTEGISTHAHVGYGSYNTLQTEATNRIRKGRFTNIVSGSYNRTDGHRADMGFEQYGGYAKLGYELSSKWKAEADVNITHFNASQPGEVSQPLLDADQNITRGMTSFALENHYEKTSGRLSFFYNWGRHKINDGYAPSEGESPLPYRFHSRDNMMGVSWYQNSQLFRGNLLTAGIDWYHFGGEAWNKFVEGPQKGERKDIVDKQHNEIAGYIDFRQRIGSWMTWNAGLRIDHHGQAGTEWIPQTGLAFQVPKNAEIKLTASKGFRYPLIREMFMWGTANPDLKAESMWNYELAFNQRLLDNRLSYGFNLFYINGKNMITTASIDHRMMNVNTGKIKNAGFEIQMAYRISKTWSADANYSYLHMEHPVVTAPENKLYVGISFSKKKWLLSSGVQYIQGLYTNVKVNGKGDETSENFVLWNIRGMFQATRNLALWLRGENLLAQRYEIISGYPMPKATFMGGVNFSF</sequence>
<keyword evidence="7 10" id="KW-0472">Membrane</keyword>
<dbReference type="eggNOG" id="COG4206">
    <property type="taxonomic scope" value="Bacteria"/>
</dbReference>
<dbReference type="PROSITE" id="PS52016">
    <property type="entry name" value="TONB_DEPENDENT_REC_3"/>
    <property type="match status" value="1"/>
</dbReference>
<gene>
    <name evidence="14" type="ORF">HMPREF9442_00811</name>
</gene>
<keyword evidence="15" id="KW-1185">Reference proteome</keyword>
<evidence type="ECO:0000256" key="5">
    <source>
        <dbReference type="ARBA" id="ARBA00022729"/>
    </source>
</evidence>
<evidence type="ECO:0000256" key="11">
    <source>
        <dbReference type="RuleBase" id="RU003357"/>
    </source>
</evidence>
<dbReference type="AlphaFoldDB" id="F3QRK7"/>
<dbReference type="InterPro" id="IPR037066">
    <property type="entry name" value="Plug_dom_sf"/>
</dbReference>
<evidence type="ECO:0000259" key="12">
    <source>
        <dbReference type="Pfam" id="PF00593"/>
    </source>
</evidence>
<dbReference type="InterPro" id="IPR036942">
    <property type="entry name" value="Beta-barrel_TonB_sf"/>
</dbReference>
<evidence type="ECO:0000256" key="10">
    <source>
        <dbReference type="PROSITE-ProRule" id="PRU01360"/>
    </source>
</evidence>
<dbReference type="PANTHER" id="PTHR30069">
    <property type="entry name" value="TONB-DEPENDENT OUTER MEMBRANE RECEPTOR"/>
    <property type="match status" value="1"/>
</dbReference>
<reference evidence="14 15" key="1">
    <citation type="submission" date="2011-02" db="EMBL/GenBank/DDBJ databases">
        <authorList>
            <person name="Weinstock G."/>
            <person name="Sodergren E."/>
            <person name="Clifton S."/>
            <person name="Fulton L."/>
            <person name="Fulton B."/>
            <person name="Courtney L."/>
            <person name="Fronick C."/>
            <person name="Harrison M."/>
            <person name="Strong C."/>
            <person name="Farmer C."/>
            <person name="Delahaunty K."/>
            <person name="Markovic C."/>
            <person name="Hall O."/>
            <person name="Minx P."/>
            <person name="Tomlinson C."/>
            <person name="Mitreva M."/>
            <person name="Hou S."/>
            <person name="Chen J."/>
            <person name="Wollam A."/>
            <person name="Pepin K.H."/>
            <person name="Johnson M."/>
            <person name="Bhonagiri V."/>
            <person name="Zhang X."/>
            <person name="Suruliraj S."/>
            <person name="Warren W."/>
            <person name="Chinwalla A."/>
            <person name="Mardis E.R."/>
            <person name="Wilson R.K."/>
        </authorList>
    </citation>
    <scope>NUCLEOTIDE SEQUENCE [LARGE SCALE GENOMIC DNA]</scope>
    <source>
        <strain evidence="14 15">YIT 11841</strain>
    </source>
</reference>
<comment type="subcellular location">
    <subcellularLocation>
        <location evidence="1 10">Cell outer membrane</location>
        <topology evidence="1 10">Multi-pass membrane protein</topology>
    </subcellularLocation>
</comment>
<keyword evidence="3 10" id="KW-1134">Transmembrane beta strand</keyword>
<dbReference type="SUPFAM" id="SSF56935">
    <property type="entry name" value="Porins"/>
    <property type="match status" value="1"/>
</dbReference>
<feature type="domain" description="TonB-dependent receptor-like beta-barrel" evidence="12">
    <location>
        <begin position="327"/>
        <end position="662"/>
    </location>
</feature>
<dbReference type="Proteomes" id="UP000005546">
    <property type="component" value="Unassembled WGS sequence"/>
</dbReference>
<dbReference type="HOGENOM" id="CLU_008287_18_5_10"/>
<dbReference type="InterPro" id="IPR039426">
    <property type="entry name" value="TonB-dep_rcpt-like"/>
</dbReference>
<dbReference type="Pfam" id="PF07715">
    <property type="entry name" value="Plug"/>
    <property type="match status" value="1"/>
</dbReference>
<keyword evidence="4 10" id="KW-0812">Transmembrane</keyword>
<dbReference type="GO" id="GO:0015344">
    <property type="term" value="F:siderophore uptake transmembrane transporter activity"/>
    <property type="evidence" value="ECO:0007669"/>
    <property type="project" value="TreeGrafter"/>
</dbReference>
<accession>F3QRK7</accession>
<comment type="caution">
    <text evidence="14">The sequence shown here is derived from an EMBL/GenBank/DDBJ whole genome shotgun (WGS) entry which is preliminary data.</text>
</comment>
<evidence type="ECO:0000256" key="3">
    <source>
        <dbReference type="ARBA" id="ARBA00022452"/>
    </source>
</evidence>
<evidence type="ECO:0000313" key="15">
    <source>
        <dbReference type="Proteomes" id="UP000005546"/>
    </source>
</evidence>
<evidence type="ECO:0000256" key="4">
    <source>
        <dbReference type="ARBA" id="ARBA00022692"/>
    </source>
</evidence>
<organism evidence="14 15">
    <name type="scientific">Paraprevotella xylaniphila YIT 11841</name>
    <dbReference type="NCBI Taxonomy" id="762982"/>
    <lineage>
        <taxon>Bacteria</taxon>
        <taxon>Pseudomonadati</taxon>
        <taxon>Bacteroidota</taxon>
        <taxon>Bacteroidia</taxon>
        <taxon>Bacteroidales</taxon>
        <taxon>Prevotellaceae</taxon>
        <taxon>Paraprevotella</taxon>
    </lineage>
</organism>
<evidence type="ECO:0000256" key="6">
    <source>
        <dbReference type="ARBA" id="ARBA00023077"/>
    </source>
</evidence>
<evidence type="ECO:0000256" key="9">
    <source>
        <dbReference type="ARBA" id="ARBA00023237"/>
    </source>
</evidence>
<dbReference type="InterPro" id="IPR000531">
    <property type="entry name" value="Beta-barrel_TonB"/>
</dbReference>
<feature type="domain" description="TonB-dependent receptor plug" evidence="13">
    <location>
        <begin position="102"/>
        <end position="216"/>
    </location>
</feature>
<evidence type="ECO:0000259" key="13">
    <source>
        <dbReference type="Pfam" id="PF07715"/>
    </source>
</evidence>
<evidence type="ECO:0000256" key="8">
    <source>
        <dbReference type="ARBA" id="ARBA00023170"/>
    </source>
</evidence>
<comment type="similarity">
    <text evidence="10 11">Belongs to the TonB-dependent receptor family.</text>
</comment>
<keyword evidence="9 10" id="KW-0998">Cell outer membrane</keyword>
<evidence type="ECO:0000256" key="7">
    <source>
        <dbReference type="ARBA" id="ARBA00023136"/>
    </source>
</evidence>
<dbReference type="Gene3D" id="2.40.170.20">
    <property type="entry name" value="TonB-dependent receptor, beta-barrel domain"/>
    <property type="match status" value="1"/>
</dbReference>
<dbReference type="GO" id="GO:0009279">
    <property type="term" value="C:cell outer membrane"/>
    <property type="evidence" value="ECO:0007669"/>
    <property type="project" value="UniProtKB-SubCell"/>
</dbReference>
<dbReference type="Pfam" id="PF00593">
    <property type="entry name" value="TonB_dep_Rec_b-barrel"/>
    <property type="match status" value="1"/>
</dbReference>
<evidence type="ECO:0000256" key="2">
    <source>
        <dbReference type="ARBA" id="ARBA00022448"/>
    </source>
</evidence>
<dbReference type="CDD" id="cd01347">
    <property type="entry name" value="ligand_gated_channel"/>
    <property type="match status" value="1"/>
</dbReference>
<proteinExistence type="inferred from homology"/>
<keyword evidence="2 10" id="KW-0813">Transport</keyword>
<protein>
    <submittedName>
        <fullName evidence="14">TonB-dependent receptor</fullName>
    </submittedName>
</protein>